<dbReference type="Proteomes" id="UP000010795">
    <property type="component" value="Chromosome"/>
</dbReference>
<dbReference type="Pfam" id="PF01078">
    <property type="entry name" value="Mg_chelatase"/>
    <property type="match status" value="1"/>
</dbReference>
<dbReference type="SUPFAM" id="SSF54211">
    <property type="entry name" value="Ribosomal protein S5 domain 2-like"/>
    <property type="match status" value="1"/>
</dbReference>
<feature type="domain" description="AAA+ ATPase" evidence="2">
    <location>
        <begin position="221"/>
        <end position="388"/>
    </location>
</feature>
<dbReference type="EMBL" id="CP003255">
    <property type="protein sequence ID" value="AGA58240.1"/>
    <property type="molecule type" value="Genomic_DNA"/>
</dbReference>
<evidence type="ECO:0000313" key="4">
    <source>
        <dbReference type="Proteomes" id="UP000010795"/>
    </source>
</evidence>
<dbReference type="eggNOG" id="COG0606">
    <property type="taxonomic scope" value="Bacteria"/>
</dbReference>
<dbReference type="SMART" id="SM00382">
    <property type="entry name" value="AAA"/>
    <property type="match status" value="1"/>
</dbReference>
<reference evidence="4" key="1">
    <citation type="submission" date="2012-01" db="EMBL/GenBank/DDBJ databases">
        <title>Complete sequence of chromosome of Thermobacillus composti KWC4.</title>
        <authorList>
            <person name="Lucas S."/>
            <person name="Han J."/>
            <person name="Lapidus A."/>
            <person name="Cheng J.-F."/>
            <person name="Goodwin L."/>
            <person name="Pitluck S."/>
            <person name="Peters L."/>
            <person name="Ovchinnikova G."/>
            <person name="Teshima H."/>
            <person name="Detter J.C."/>
            <person name="Han C."/>
            <person name="Tapia R."/>
            <person name="Land M."/>
            <person name="Hauser L."/>
            <person name="Kyrpides N."/>
            <person name="Ivanova N."/>
            <person name="Pagani I."/>
            <person name="Anderson I."/>
            <person name="Woyke T."/>
        </authorList>
    </citation>
    <scope>NUCLEOTIDE SEQUENCE [LARGE SCALE GENOMIC DNA]</scope>
    <source>
        <strain evidence="4">DSM 18247 / JCM 13945 / KWC4</strain>
    </source>
</reference>
<dbReference type="InterPro" id="IPR014721">
    <property type="entry name" value="Ribsml_uS5_D2-typ_fold_subgr"/>
</dbReference>
<dbReference type="InterPro" id="IPR045006">
    <property type="entry name" value="CHLI-like"/>
</dbReference>
<name>L0EGE9_THECK</name>
<keyword evidence="4" id="KW-1185">Reference proteome</keyword>
<organism evidence="3 4">
    <name type="scientific">Thermobacillus composti (strain DSM 18247 / JCM 13945 / KWC4)</name>
    <dbReference type="NCBI Taxonomy" id="717605"/>
    <lineage>
        <taxon>Bacteria</taxon>
        <taxon>Bacillati</taxon>
        <taxon>Bacillota</taxon>
        <taxon>Bacilli</taxon>
        <taxon>Bacillales</taxon>
        <taxon>Paenibacillaceae</taxon>
        <taxon>Thermobacillus</taxon>
    </lineage>
</organism>
<dbReference type="AlphaFoldDB" id="L0EGE9"/>
<dbReference type="Pfam" id="PF13335">
    <property type="entry name" value="Mg_chelatase_C"/>
    <property type="match status" value="1"/>
</dbReference>
<dbReference type="GO" id="GO:0005524">
    <property type="term" value="F:ATP binding"/>
    <property type="evidence" value="ECO:0007669"/>
    <property type="project" value="InterPro"/>
</dbReference>
<dbReference type="InterPro" id="IPR027417">
    <property type="entry name" value="P-loop_NTPase"/>
</dbReference>
<proteinExistence type="inferred from homology"/>
<dbReference type="KEGG" id="tco:Theco_2118"/>
<dbReference type="Pfam" id="PF13541">
    <property type="entry name" value="ChlI"/>
    <property type="match status" value="1"/>
</dbReference>
<protein>
    <submittedName>
        <fullName evidence="3">Mg chelatase-related protein</fullName>
    </submittedName>
</protein>
<gene>
    <name evidence="3" type="ordered locus">Theco_2118</name>
</gene>
<dbReference type="PANTHER" id="PTHR32039">
    <property type="entry name" value="MAGNESIUM-CHELATASE SUBUNIT CHLI"/>
    <property type="match status" value="1"/>
</dbReference>
<dbReference type="InterPro" id="IPR000523">
    <property type="entry name" value="Mg_chelatse_chII-like_cat_dom"/>
</dbReference>
<sequence>MLFCMYANVCCASVQGVEALWIDVETDISPGLPQVNVVGLPDPAVRESVERVRAAVKNCGFQFPLQRITVNLAPADQRKEGTAFDLAIAAGILIVSGQLDGGPFAGTLVIGELALSGEVRPVPGVLPMVEQAKRRGIRRVLLPAGNAAEAALIGGMDLYAVTHLSQLAGKDWDALRFAAERPGLGQMRANGADDPLQADLDFADVIGQPTAKRAVLTAAAGRHNLLLSGPPGTGKTMLVRRLPGILPPLTEEEALNVTKIYSAAGKLGTGNVSLIRSRPFRSPHHTISAGGLIGGGSVPRPGEVTLAHEGVLFLDELPEFSRQALEALRQPLEDREVTIARSRAVFRFPARFMLAASMNPCPCGFHLHETEDQRCTCSTGRIAAYRSRLSGPLLDRIDLQVEVPRPVLHAAKPDGWTTAKMRERVMVAAERQQLRAAATGVRWNCDLTGRALRDACKLRPDAAKLLDSAYRALGFSMRAHERVLKLARTIADLDEQDAVGADHVAEAIHYRFLDRKTNS</sequence>
<evidence type="ECO:0000313" key="3">
    <source>
        <dbReference type="EMBL" id="AGA58240.1"/>
    </source>
</evidence>
<dbReference type="InterPro" id="IPR020568">
    <property type="entry name" value="Ribosomal_Su5_D2-typ_SF"/>
</dbReference>
<dbReference type="InterPro" id="IPR025158">
    <property type="entry name" value="Mg_chelat-rel_C"/>
</dbReference>
<evidence type="ECO:0000256" key="1">
    <source>
        <dbReference type="ARBA" id="ARBA00006354"/>
    </source>
</evidence>
<comment type="similarity">
    <text evidence="1">Belongs to the Mg-chelatase subunits D/I family. ComM subfamily.</text>
</comment>
<evidence type="ECO:0000259" key="2">
    <source>
        <dbReference type="SMART" id="SM00382"/>
    </source>
</evidence>
<dbReference type="PANTHER" id="PTHR32039:SF7">
    <property type="entry name" value="COMPETENCE PROTEIN COMM"/>
    <property type="match status" value="1"/>
</dbReference>
<dbReference type="Gene3D" id="3.40.50.300">
    <property type="entry name" value="P-loop containing nucleotide triphosphate hydrolases"/>
    <property type="match status" value="1"/>
</dbReference>
<dbReference type="NCBIfam" id="TIGR00368">
    <property type="entry name" value="YifB family Mg chelatase-like AAA ATPase"/>
    <property type="match status" value="1"/>
</dbReference>
<dbReference type="InterPro" id="IPR003593">
    <property type="entry name" value="AAA+_ATPase"/>
</dbReference>
<dbReference type="STRING" id="717605.Theco_2118"/>
<dbReference type="HOGENOM" id="CLU_026145_1_0_9"/>
<accession>L0EGE9</accession>
<dbReference type="SUPFAM" id="SSF52540">
    <property type="entry name" value="P-loop containing nucleoside triphosphate hydrolases"/>
    <property type="match status" value="1"/>
</dbReference>
<dbReference type="InterPro" id="IPR004482">
    <property type="entry name" value="Mg_chelat-rel"/>
</dbReference>
<dbReference type="Gene3D" id="3.30.230.10">
    <property type="match status" value="1"/>
</dbReference>